<accession>A0A5J4YUD6</accession>
<sequence length="666" mass="74835">MLVRRAGRERTEDAMKHYQPNPSAPAGAIPYRGGAPHYAPATYGYTAGAAQVGMVAAMAPGTAQNGAAAAGKAETNVHSKVWIFMLALLCVVSFVVLQVLAFAANAGDREHGDSGAGHRAEDLVVLQNENLKLTEQIRLWRSTVQELNETCDAKVSESAMKKRQLEDELARVQQISVAHQQMTVDEEALKAAQAEVRALKEQLQRSERQLATVSLAQTGALTGPFQTSSLVKGPCKTWMDMHGQCVQRFVMLLDLWERLVNFRSAFIHMMYIGKDVGFSIVTPFVHETKVQYGLHTPYHFIKKKMPVATLDHYFSVEEIRKFGNLEDFHTWAQMTSRFLQGNEWRLVSVVSALVIFVWENSAIPPAKNRALFWWCDESMSVLAKSSTPPPQIEGYGALSPHVIYDKILCVNGAEATQNSNLGHEHFDEIFDFVQSEVRDRELPVTLAFENYRKHAFENFAKKERRENDQALDLKYVTMSPKVLSLADSVKERKMANLPYIAVHFRGGRIMAAVQAIDDGSYMLQWSRSCMQKLKEISRTYERKLGEGNFRFYIATDMLNDGMHGGEFATKASVRAAMKTMLAELLEYFPNAITLDSNTDLSPTEADRMGMASLLDMAMCLKADYFVTMRDSFSKFTKAERERVGKDTDMYVCEWSLDDAKTHASIS</sequence>
<evidence type="ECO:0000256" key="2">
    <source>
        <dbReference type="SAM" id="MobiDB-lite"/>
    </source>
</evidence>
<evidence type="ECO:0000313" key="5">
    <source>
        <dbReference type="Proteomes" id="UP000324585"/>
    </source>
</evidence>
<evidence type="ECO:0000256" key="3">
    <source>
        <dbReference type="SAM" id="Phobius"/>
    </source>
</evidence>
<comment type="caution">
    <text evidence="4">The sequence shown here is derived from an EMBL/GenBank/DDBJ whole genome shotgun (WGS) entry which is preliminary data.</text>
</comment>
<feature type="transmembrane region" description="Helical" evidence="3">
    <location>
        <begin position="81"/>
        <end position="104"/>
    </location>
</feature>
<evidence type="ECO:0000256" key="1">
    <source>
        <dbReference type="SAM" id="Coils"/>
    </source>
</evidence>
<organism evidence="4 5">
    <name type="scientific">Porphyridium purpureum</name>
    <name type="common">Red alga</name>
    <name type="synonym">Porphyridium cruentum</name>
    <dbReference type="NCBI Taxonomy" id="35688"/>
    <lineage>
        <taxon>Eukaryota</taxon>
        <taxon>Rhodophyta</taxon>
        <taxon>Bangiophyceae</taxon>
        <taxon>Porphyridiales</taxon>
        <taxon>Porphyridiaceae</taxon>
        <taxon>Porphyridium</taxon>
    </lineage>
</organism>
<evidence type="ECO:0000313" key="4">
    <source>
        <dbReference type="EMBL" id="KAA8494966.1"/>
    </source>
</evidence>
<dbReference type="AlphaFoldDB" id="A0A5J4YUD6"/>
<keyword evidence="3" id="KW-1133">Transmembrane helix</keyword>
<keyword evidence="3" id="KW-0812">Transmembrane</keyword>
<name>A0A5J4YUD6_PORPP</name>
<protein>
    <recommendedName>
        <fullName evidence="6">O-fucosyltransferase family protein</fullName>
    </recommendedName>
</protein>
<gene>
    <name evidence="4" type="ORF">FVE85_3207</name>
</gene>
<evidence type="ECO:0008006" key="6">
    <source>
        <dbReference type="Google" id="ProtNLM"/>
    </source>
</evidence>
<feature type="coiled-coil region" evidence="1">
    <location>
        <begin position="155"/>
        <end position="216"/>
    </location>
</feature>
<feature type="region of interest" description="Disordered" evidence="2">
    <location>
        <begin position="1"/>
        <end position="26"/>
    </location>
</feature>
<proteinExistence type="predicted"/>
<dbReference type="EMBL" id="VRMN01000004">
    <property type="protein sequence ID" value="KAA8494966.1"/>
    <property type="molecule type" value="Genomic_DNA"/>
</dbReference>
<keyword evidence="3" id="KW-0472">Membrane</keyword>
<keyword evidence="1" id="KW-0175">Coiled coil</keyword>
<dbReference type="OrthoDB" id="12136at2759"/>
<dbReference type="Proteomes" id="UP000324585">
    <property type="component" value="Unassembled WGS sequence"/>
</dbReference>
<feature type="compositionally biased region" description="Basic and acidic residues" evidence="2">
    <location>
        <begin position="1"/>
        <end position="16"/>
    </location>
</feature>
<dbReference type="CDD" id="cd11296">
    <property type="entry name" value="O-FucT_like"/>
    <property type="match status" value="1"/>
</dbReference>
<keyword evidence="5" id="KW-1185">Reference proteome</keyword>
<dbReference type="Gene3D" id="3.40.50.11350">
    <property type="match status" value="1"/>
</dbReference>
<reference evidence="5" key="1">
    <citation type="journal article" date="2019" name="Nat. Commun.">
        <title>Expansion of phycobilisome linker gene families in mesophilic red algae.</title>
        <authorList>
            <person name="Lee J."/>
            <person name="Kim D."/>
            <person name="Bhattacharya D."/>
            <person name="Yoon H.S."/>
        </authorList>
    </citation>
    <scope>NUCLEOTIDE SEQUENCE [LARGE SCALE GENOMIC DNA]</scope>
    <source>
        <strain evidence="5">CCMP 1328</strain>
    </source>
</reference>